<reference evidence="1 2" key="1">
    <citation type="journal article" date="2022" name="DNA Res.">
        <title>Chromosomal-level genome assembly of the orchid tree Bauhinia variegata (Leguminosae; Cercidoideae) supports the allotetraploid origin hypothesis of Bauhinia.</title>
        <authorList>
            <person name="Zhong Y."/>
            <person name="Chen Y."/>
            <person name="Zheng D."/>
            <person name="Pang J."/>
            <person name="Liu Y."/>
            <person name="Luo S."/>
            <person name="Meng S."/>
            <person name="Qian L."/>
            <person name="Wei D."/>
            <person name="Dai S."/>
            <person name="Zhou R."/>
        </authorList>
    </citation>
    <scope>NUCLEOTIDE SEQUENCE [LARGE SCALE GENOMIC DNA]</scope>
    <source>
        <strain evidence="1">BV-YZ2020</strain>
    </source>
</reference>
<proteinExistence type="predicted"/>
<sequence length="619" mass="69372">MVYCIHCMQNVIGMRPDDAALSCNLCGRVLEDFNFSSEPTFVKSASGQSQLSGRYIRTIQSEYSASRQRTLDRASDEMRYICLSLGVEDASLINQALAFYKIAIERNFTRGRKSEQVQAACLYIAFRENDKPYLLIDFSNYLRTNVYILGAVFLQLCKVLRLEEHPIVQKPVDPSLFIYKFTNNLLKHRNIPVSETALSIVASMKRDWMQTGRKPSGLCGAALYISALAHGIKCSKSDILRIVHVCEATLTKRLVEFENTESASLTIEELNMMAKEREKDQIEKPNGASGECASKDLLCEHRDSGVAYFALGLCEQCYKDFVNLSGGLDGGMDPPAFQRAEKERMSKPLSEENADEFNDLENASNSASAKGKEELHASEPESSGADVEHMAAKDGGFDESHRDDDTSEKTHDESDSLSDIDDLEVDGYLHNEEEKKFKKIIWEEMNREYLEEQAAKEAAAAAAKEAFEANFQNCSEDVLAARELAASAIAAVAKSRKEKKLRRAEEAKNSGPPQSAAEATRRMLLKKRLSSKVNSDVLDKLFDEPAATEKPKKVKFQLDSDDHCEEPKPQDRNKDDNLGSVDEYGEGDDMDEMYGDTVYNENAYETYDYGDDGYGYDDF</sequence>
<evidence type="ECO:0000313" key="2">
    <source>
        <dbReference type="Proteomes" id="UP000828941"/>
    </source>
</evidence>
<evidence type="ECO:0000313" key="1">
    <source>
        <dbReference type="EMBL" id="KAI4348504.1"/>
    </source>
</evidence>
<gene>
    <name evidence="1" type="ORF">L6164_009220</name>
</gene>
<protein>
    <submittedName>
        <fullName evidence="1">Uncharacterized protein</fullName>
    </submittedName>
</protein>
<comment type="caution">
    <text evidence="1">The sequence shown here is derived from an EMBL/GenBank/DDBJ whole genome shotgun (WGS) entry which is preliminary data.</text>
</comment>
<dbReference type="EMBL" id="CM039429">
    <property type="protein sequence ID" value="KAI4348504.1"/>
    <property type="molecule type" value="Genomic_DNA"/>
</dbReference>
<name>A0ACB9PKM5_BAUVA</name>
<organism evidence="1 2">
    <name type="scientific">Bauhinia variegata</name>
    <name type="common">Purple orchid tree</name>
    <name type="synonym">Phanera variegata</name>
    <dbReference type="NCBI Taxonomy" id="167791"/>
    <lineage>
        <taxon>Eukaryota</taxon>
        <taxon>Viridiplantae</taxon>
        <taxon>Streptophyta</taxon>
        <taxon>Embryophyta</taxon>
        <taxon>Tracheophyta</taxon>
        <taxon>Spermatophyta</taxon>
        <taxon>Magnoliopsida</taxon>
        <taxon>eudicotyledons</taxon>
        <taxon>Gunneridae</taxon>
        <taxon>Pentapetalae</taxon>
        <taxon>rosids</taxon>
        <taxon>fabids</taxon>
        <taxon>Fabales</taxon>
        <taxon>Fabaceae</taxon>
        <taxon>Cercidoideae</taxon>
        <taxon>Cercideae</taxon>
        <taxon>Bauhiniinae</taxon>
        <taxon>Bauhinia</taxon>
    </lineage>
</organism>
<dbReference type="Proteomes" id="UP000828941">
    <property type="component" value="Chromosome 4"/>
</dbReference>
<accession>A0ACB9PKM5</accession>
<keyword evidence="2" id="KW-1185">Reference proteome</keyword>